<dbReference type="EMBL" id="BK032833">
    <property type="protein sequence ID" value="DAF63190.1"/>
    <property type="molecule type" value="Genomic_DNA"/>
</dbReference>
<organism evidence="1">
    <name type="scientific">Siphoviridae sp. ct7yc1</name>
    <dbReference type="NCBI Taxonomy" id="2827788"/>
    <lineage>
        <taxon>Viruses</taxon>
        <taxon>Duplodnaviria</taxon>
        <taxon>Heunggongvirae</taxon>
        <taxon>Uroviricota</taxon>
        <taxon>Caudoviricetes</taxon>
    </lineage>
</organism>
<reference evidence="1" key="1">
    <citation type="journal article" date="2021" name="Proc. Natl. Acad. Sci. U.S.A.">
        <title>A Catalog of Tens of Thousands of Viruses from Human Metagenomes Reveals Hidden Associations with Chronic Diseases.</title>
        <authorList>
            <person name="Tisza M.J."/>
            <person name="Buck C.B."/>
        </authorList>
    </citation>
    <scope>NUCLEOTIDE SEQUENCE</scope>
    <source>
        <strain evidence="1">Ct7yc1</strain>
    </source>
</reference>
<evidence type="ECO:0000313" key="1">
    <source>
        <dbReference type="EMBL" id="DAF63190.1"/>
    </source>
</evidence>
<proteinExistence type="predicted"/>
<protein>
    <submittedName>
        <fullName evidence="1">Uncharacterized protein</fullName>
    </submittedName>
</protein>
<accession>A0A8S5TIS9</accession>
<name>A0A8S5TIS9_9CAUD</name>
<sequence length="105" mass="12393">MKRNDFKKIIKLRSRWKITGENYKLPSGEPVSVYIQKLVDSQLEIDQLAVLKNGDLAFSTGGEWNDQAKEFEDYKLMPDYKEDETCDFYEMEKRTRALVHEIVLN</sequence>